<keyword evidence="8" id="KW-1185">Reference proteome</keyword>
<feature type="region of interest" description="Disordered" evidence="3">
    <location>
        <begin position="545"/>
        <end position="634"/>
    </location>
</feature>
<name>R7TL83_CAPTE</name>
<dbReference type="AlphaFoldDB" id="R7TL83"/>
<reference evidence="7" key="3">
    <citation type="submission" date="2015-06" db="UniProtKB">
        <authorList>
            <consortium name="EnsemblMetazoa"/>
        </authorList>
    </citation>
    <scope>IDENTIFICATION</scope>
</reference>
<evidence type="ECO:0000256" key="4">
    <source>
        <dbReference type="SAM" id="Phobius"/>
    </source>
</evidence>
<evidence type="ECO:0000313" key="8">
    <source>
        <dbReference type="Proteomes" id="UP000014760"/>
    </source>
</evidence>
<dbReference type="InterPro" id="IPR002172">
    <property type="entry name" value="LDrepeatLR_classA_rpt"/>
</dbReference>
<dbReference type="Gene3D" id="2.60.120.290">
    <property type="entry name" value="Spermadhesin, CUB domain"/>
    <property type="match status" value="1"/>
</dbReference>
<dbReference type="SUPFAM" id="SSF49854">
    <property type="entry name" value="Spermadhesin, CUB domain"/>
    <property type="match status" value="1"/>
</dbReference>
<dbReference type="EMBL" id="KB310319">
    <property type="protein sequence ID" value="ELT91855.1"/>
    <property type="molecule type" value="Genomic_DNA"/>
</dbReference>
<gene>
    <name evidence="6" type="ORF">CAPTEDRAFT_195437</name>
</gene>
<dbReference type="Proteomes" id="UP000014760">
    <property type="component" value="Unassembled WGS sequence"/>
</dbReference>
<accession>R7TL83</accession>
<feature type="transmembrane region" description="Helical" evidence="4">
    <location>
        <begin position="459"/>
        <end position="481"/>
    </location>
</feature>
<evidence type="ECO:0000313" key="7">
    <source>
        <dbReference type="EnsemblMetazoa" id="CapteP195437"/>
    </source>
</evidence>
<dbReference type="InterPro" id="IPR035914">
    <property type="entry name" value="Sperma_CUB_dom_sf"/>
</dbReference>
<proteinExistence type="predicted"/>
<keyword evidence="4" id="KW-0812">Transmembrane</keyword>
<organism evidence="6">
    <name type="scientific">Capitella teleta</name>
    <name type="common">Polychaete worm</name>
    <dbReference type="NCBI Taxonomy" id="283909"/>
    <lineage>
        <taxon>Eukaryota</taxon>
        <taxon>Metazoa</taxon>
        <taxon>Spiralia</taxon>
        <taxon>Lophotrochozoa</taxon>
        <taxon>Annelida</taxon>
        <taxon>Polychaeta</taxon>
        <taxon>Sedentaria</taxon>
        <taxon>Scolecida</taxon>
        <taxon>Capitellidae</taxon>
        <taxon>Capitella</taxon>
    </lineage>
</organism>
<protein>
    <recommendedName>
        <fullName evidence="9">CUB domain-containing protein</fullName>
    </recommendedName>
</protein>
<dbReference type="EnsemblMetazoa" id="CapteT195437">
    <property type="protein sequence ID" value="CapteP195437"/>
    <property type="gene ID" value="CapteG195437"/>
</dbReference>
<evidence type="ECO:0008006" key="9">
    <source>
        <dbReference type="Google" id="ProtNLM"/>
    </source>
</evidence>
<feature type="signal peptide" evidence="5">
    <location>
        <begin position="1"/>
        <end position="19"/>
    </location>
</feature>
<keyword evidence="4" id="KW-1133">Transmembrane helix</keyword>
<reference evidence="6 8" key="2">
    <citation type="journal article" date="2013" name="Nature">
        <title>Insights into bilaterian evolution from three spiralian genomes.</title>
        <authorList>
            <person name="Simakov O."/>
            <person name="Marletaz F."/>
            <person name="Cho S.J."/>
            <person name="Edsinger-Gonzales E."/>
            <person name="Havlak P."/>
            <person name="Hellsten U."/>
            <person name="Kuo D.H."/>
            <person name="Larsson T."/>
            <person name="Lv J."/>
            <person name="Arendt D."/>
            <person name="Savage R."/>
            <person name="Osoegawa K."/>
            <person name="de Jong P."/>
            <person name="Grimwood J."/>
            <person name="Chapman J.A."/>
            <person name="Shapiro H."/>
            <person name="Aerts A."/>
            <person name="Otillar R.P."/>
            <person name="Terry A.Y."/>
            <person name="Boore J.L."/>
            <person name="Grigoriev I.V."/>
            <person name="Lindberg D.R."/>
            <person name="Seaver E.C."/>
            <person name="Weisblat D.A."/>
            <person name="Putnam N.H."/>
            <person name="Rokhsar D.S."/>
        </authorList>
    </citation>
    <scope>NUCLEOTIDE SEQUENCE</scope>
    <source>
        <strain evidence="6 8">I ESC-2004</strain>
    </source>
</reference>
<dbReference type="EMBL" id="AMQN01013589">
    <property type="status" value="NOT_ANNOTATED_CDS"/>
    <property type="molecule type" value="Genomic_DNA"/>
</dbReference>
<evidence type="ECO:0000313" key="6">
    <source>
        <dbReference type="EMBL" id="ELT91855.1"/>
    </source>
</evidence>
<keyword evidence="5" id="KW-0732">Signal</keyword>
<evidence type="ECO:0000256" key="1">
    <source>
        <dbReference type="ARBA" id="ARBA00023157"/>
    </source>
</evidence>
<keyword evidence="4" id="KW-0472">Membrane</keyword>
<evidence type="ECO:0000256" key="2">
    <source>
        <dbReference type="PROSITE-ProRule" id="PRU00124"/>
    </source>
</evidence>
<keyword evidence="1 2" id="KW-1015">Disulfide bond</keyword>
<dbReference type="CDD" id="cd00112">
    <property type="entry name" value="LDLa"/>
    <property type="match status" value="1"/>
</dbReference>
<comment type="caution">
    <text evidence="2">Lacks conserved residue(s) required for the propagation of feature annotation.</text>
</comment>
<sequence>MENLLFTALLIIGIQVSKASVSVVSMKYRTPSEKVITSPNFPVPYVISDEGTPKVYAWSLVNLSPKGRVRLFFSDYDLNELSLIRVYQSSNVSRTASSTVWRHNDIRPIIRSTGNALLVVFKVGRQSVDNNNIGFRASVQYFQASNRKEEITTSSCGTLREYQERVSGVMSFSGVNSFSLPGNFKYSCVWSRRLRSDISYVALRVISPSEITDDWLHDGRLTVRSGPASYFKIANAPGHHDDIVVYRMWFNYGFYVSFDGPATGDDHVLMAYHETEEDALDMVRSLSPKKIYGSSCPYKQCGETCVPLWNACYNLFGDPSCEYSDATVQQCANHAHRCYLADVDVCDYYNDCGNYDDEVNCDQPHTHWLVGILKDTAILCGFLLLFWFFDILCTHPSRRRARSKILPCSSIGSNSSIDLSSCYYRNIIARIRSVINPQWNGNEEDQQGASTQGKKQKTYYYVFGIVALVVLASILGGRVVYFCYNNFCPNYDFRLGARHSQCSSSCQYCDPVQGQARSHSTMRQELNSLPPATVISLPPIIEAVPSPLSSQSSDAESLDEYGASRHRSSEAAASPPDYDQVTASDPHRSSERQPQGRMLAPPSYEEAVTQLPQREDVPPPAYDSLSLPQSETTV</sequence>
<dbReference type="STRING" id="283909.R7TL83"/>
<evidence type="ECO:0000256" key="5">
    <source>
        <dbReference type="SAM" id="SignalP"/>
    </source>
</evidence>
<feature type="transmembrane region" description="Helical" evidence="4">
    <location>
        <begin position="368"/>
        <end position="393"/>
    </location>
</feature>
<feature type="disulfide bond" evidence="2">
    <location>
        <begin position="346"/>
        <end position="361"/>
    </location>
</feature>
<dbReference type="HOGENOM" id="CLU_431654_0_0_1"/>
<feature type="chain" id="PRO_5008787117" description="CUB domain-containing protein" evidence="5">
    <location>
        <begin position="20"/>
        <end position="634"/>
    </location>
</feature>
<evidence type="ECO:0000256" key="3">
    <source>
        <dbReference type="SAM" id="MobiDB-lite"/>
    </source>
</evidence>
<reference evidence="8" key="1">
    <citation type="submission" date="2012-12" db="EMBL/GenBank/DDBJ databases">
        <authorList>
            <person name="Hellsten U."/>
            <person name="Grimwood J."/>
            <person name="Chapman J.A."/>
            <person name="Shapiro H."/>
            <person name="Aerts A."/>
            <person name="Otillar R.P."/>
            <person name="Terry A.Y."/>
            <person name="Boore J.L."/>
            <person name="Simakov O."/>
            <person name="Marletaz F."/>
            <person name="Cho S.-J."/>
            <person name="Edsinger-Gonzales E."/>
            <person name="Havlak P."/>
            <person name="Kuo D.-H."/>
            <person name="Larsson T."/>
            <person name="Lv J."/>
            <person name="Arendt D."/>
            <person name="Savage R."/>
            <person name="Osoegawa K."/>
            <person name="de Jong P."/>
            <person name="Lindberg D.R."/>
            <person name="Seaver E.C."/>
            <person name="Weisblat D.A."/>
            <person name="Putnam N.H."/>
            <person name="Grigoriev I.V."/>
            <person name="Rokhsar D.S."/>
        </authorList>
    </citation>
    <scope>NUCLEOTIDE SEQUENCE</scope>
    <source>
        <strain evidence="8">I ESC-2004</strain>
    </source>
</reference>
<dbReference type="PROSITE" id="PS50068">
    <property type="entry name" value="LDLRA_2"/>
    <property type="match status" value="1"/>
</dbReference>